<comment type="caution">
    <text evidence="1">The sequence shown here is derived from an EMBL/GenBank/DDBJ whole genome shotgun (WGS) entry which is preliminary data.</text>
</comment>
<keyword evidence="2" id="KW-1185">Reference proteome</keyword>
<accession>A0A8X6W8A7</accession>
<organism evidence="1 2">
    <name type="scientific">Trichonephila clavipes</name>
    <name type="common">Golden silk orbweaver</name>
    <name type="synonym">Nephila clavipes</name>
    <dbReference type="NCBI Taxonomy" id="2585209"/>
    <lineage>
        <taxon>Eukaryota</taxon>
        <taxon>Metazoa</taxon>
        <taxon>Ecdysozoa</taxon>
        <taxon>Arthropoda</taxon>
        <taxon>Chelicerata</taxon>
        <taxon>Arachnida</taxon>
        <taxon>Araneae</taxon>
        <taxon>Araneomorphae</taxon>
        <taxon>Entelegynae</taxon>
        <taxon>Araneoidea</taxon>
        <taxon>Nephilidae</taxon>
        <taxon>Trichonephila</taxon>
    </lineage>
</organism>
<proteinExistence type="predicted"/>
<dbReference type="Proteomes" id="UP000887159">
    <property type="component" value="Unassembled WGS sequence"/>
</dbReference>
<gene>
    <name evidence="1" type="ORF">TNCV_4074381</name>
</gene>
<reference evidence="1" key="1">
    <citation type="submission" date="2020-08" db="EMBL/GenBank/DDBJ databases">
        <title>Multicomponent nature underlies the extraordinary mechanical properties of spider dragline silk.</title>
        <authorList>
            <person name="Kono N."/>
            <person name="Nakamura H."/>
            <person name="Mori M."/>
            <person name="Yoshida Y."/>
            <person name="Ohtoshi R."/>
            <person name="Malay A.D."/>
            <person name="Moran D.A.P."/>
            <person name="Tomita M."/>
            <person name="Numata K."/>
            <person name="Arakawa K."/>
        </authorList>
    </citation>
    <scope>NUCLEOTIDE SEQUENCE</scope>
</reference>
<name>A0A8X6W8A7_TRICX</name>
<evidence type="ECO:0000313" key="1">
    <source>
        <dbReference type="EMBL" id="GFY30125.1"/>
    </source>
</evidence>
<sequence>MLDNIPRQNGLRVTTAIDNRYLLLTAHRDRTVNIIKFNILKDNWGRWKQHSRTLIGSFMARRKPRVLTLGQS</sequence>
<dbReference type="AlphaFoldDB" id="A0A8X6W8A7"/>
<dbReference type="EMBL" id="BMAU01021390">
    <property type="protein sequence ID" value="GFY30125.1"/>
    <property type="molecule type" value="Genomic_DNA"/>
</dbReference>
<protein>
    <submittedName>
        <fullName evidence="1">Uncharacterized protein</fullName>
    </submittedName>
</protein>
<evidence type="ECO:0000313" key="2">
    <source>
        <dbReference type="Proteomes" id="UP000887159"/>
    </source>
</evidence>